<evidence type="ECO:0000256" key="2">
    <source>
        <dbReference type="SAM" id="SignalP"/>
    </source>
</evidence>
<feature type="signal peptide" evidence="2">
    <location>
        <begin position="1"/>
        <end position="23"/>
    </location>
</feature>
<dbReference type="RefSeq" id="WP_161250360.1">
    <property type="nucleotide sequence ID" value="NZ_BMUU01000003.1"/>
</dbReference>
<protein>
    <submittedName>
        <fullName evidence="3">Lipoprotein</fullName>
    </submittedName>
</protein>
<name>A0ABQ2ZZ09_9ACTN</name>
<dbReference type="Proteomes" id="UP000600946">
    <property type="component" value="Unassembled WGS sequence"/>
</dbReference>
<dbReference type="Gene3D" id="1.10.4030.10">
    <property type="entry name" value="Porin chaperone SurA, peptide-binding domain"/>
    <property type="match status" value="1"/>
</dbReference>
<dbReference type="InterPro" id="IPR006311">
    <property type="entry name" value="TAT_signal"/>
</dbReference>
<dbReference type="GeneID" id="96290501"/>
<sequence length="230" mass="23984">MHRRRRTALSVSVALLAAGPLLAACGSTAHPGAAAVVGGQRIEVSALQAEVKDVRTAQQNSPQSAQLIKDSGQLGKVKLSNMIFDRVLARAAEQAGVSVTPKEVQDARAAMVQQAGGEAQLREQALTNGGLAPDQIDTYVQRQVTEQKLAGAIGARTQQDLLPVLVKASKDLGVDVNPRYGSWNASQIQLADYQAPWLAKPKQAAPPQGAPSQGSPEDQQVAPGDSASTG</sequence>
<dbReference type="Pfam" id="PF13624">
    <property type="entry name" value="SurA_N_3"/>
    <property type="match status" value="1"/>
</dbReference>
<evidence type="ECO:0000256" key="1">
    <source>
        <dbReference type="SAM" id="MobiDB-lite"/>
    </source>
</evidence>
<evidence type="ECO:0000313" key="3">
    <source>
        <dbReference type="EMBL" id="GGY30272.1"/>
    </source>
</evidence>
<reference evidence="4" key="1">
    <citation type="journal article" date="2019" name="Int. J. Syst. Evol. Microbiol.">
        <title>The Global Catalogue of Microorganisms (GCM) 10K type strain sequencing project: providing services to taxonomists for standard genome sequencing and annotation.</title>
        <authorList>
            <consortium name="The Broad Institute Genomics Platform"/>
            <consortium name="The Broad Institute Genome Sequencing Center for Infectious Disease"/>
            <person name="Wu L."/>
            <person name="Ma J."/>
        </authorList>
    </citation>
    <scope>NUCLEOTIDE SEQUENCE [LARGE SCALE GENOMIC DNA]</scope>
    <source>
        <strain evidence="4">JCM 4594</strain>
    </source>
</reference>
<dbReference type="SUPFAM" id="SSF109998">
    <property type="entry name" value="Triger factor/SurA peptide-binding domain-like"/>
    <property type="match status" value="1"/>
</dbReference>
<feature type="region of interest" description="Disordered" evidence="1">
    <location>
        <begin position="198"/>
        <end position="230"/>
    </location>
</feature>
<accession>A0ABQ2ZZ09</accession>
<gene>
    <name evidence="3" type="ORF">GCM10010326_25320</name>
</gene>
<dbReference type="PROSITE" id="PS51257">
    <property type="entry name" value="PROKAR_LIPOPROTEIN"/>
    <property type="match status" value="1"/>
</dbReference>
<dbReference type="InterPro" id="IPR027304">
    <property type="entry name" value="Trigger_fact/SurA_dom_sf"/>
</dbReference>
<keyword evidence="3" id="KW-0449">Lipoprotein</keyword>
<keyword evidence="4" id="KW-1185">Reference proteome</keyword>
<dbReference type="EMBL" id="BMUU01000003">
    <property type="protein sequence ID" value="GGY30272.1"/>
    <property type="molecule type" value="Genomic_DNA"/>
</dbReference>
<dbReference type="PROSITE" id="PS51318">
    <property type="entry name" value="TAT"/>
    <property type="match status" value="1"/>
</dbReference>
<keyword evidence="2" id="KW-0732">Signal</keyword>
<evidence type="ECO:0000313" key="4">
    <source>
        <dbReference type="Proteomes" id="UP000600946"/>
    </source>
</evidence>
<feature type="compositionally biased region" description="Low complexity" evidence="1">
    <location>
        <begin position="198"/>
        <end position="216"/>
    </location>
</feature>
<feature type="chain" id="PRO_5046692718" evidence="2">
    <location>
        <begin position="24"/>
        <end position="230"/>
    </location>
</feature>
<proteinExistence type="predicted"/>
<comment type="caution">
    <text evidence="3">The sequence shown here is derived from an EMBL/GenBank/DDBJ whole genome shotgun (WGS) entry which is preliminary data.</text>
</comment>
<organism evidence="3 4">
    <name type="scientific">Streptomyces xanthochromogenes</name>
    <dbReference type="NCBI Taxonomy" id="67384"/>
    <lineage>
        <taxon>Bacteria</taxon>
        <taxon>Bacillati</taxon>
        <taxon>Actinomycetota</taxon>
        <taxon>Actinomycetes</taxon>
        <taxon>Kitasatosporales</taxon>
        <taxon>Streptomycetaceae</taxon>
        <taxon>Streptomyces</taxon>
    </lineage>
</organism>